<evidence type="ECO:0000313" key="2">
    <source>
        <dbReference type="EMBL" id="OZI53120.1"/>
    </source>
</evidence>
<gene>
    <name evidence="2" type="ORF">CAL20_19175</name>
</gene>
<proteinExistence type="predicted"/>
<dbReference type="Proteomes" id="UP000216885">
    <property type="component" value="Unassembled WGS sequence"/>
</dbReference>
<reference evidence="2 3" key="1">
    <citation type="submission" date="2017-05" db="EMBL/GenBank/DDBJ databases">
        <title>Complete and WGS of Bordetella genogroups.</title>
        <authorList>
            <person name="Spilker T."/>
            <person name="LiPuma J."/>
        </authorList>
    </citation>
    <scope>NUCLEOTIDE SEQUENCE [LARGE SCALE GENOMIC DNA]</scope>
    <source>
        <strain evidence="2 3">AU9919</strain>
    </source>
</reference>
<dbReference type="InterPro" id="IPR025421">
    <property type="entry name" value="DUF4148"/>
</dbReference>
<name>A0A261TVU5_9BORD</name>
<dbReference type="Pfam" id="PF13663">
    <property type="entry name" value="DUF4148"/>
    <property type="match status" value="1"/>
</dbReference>
<comment type="caution">
    <text evidence="2">The sequence shown here is derived from an EMBL/GenBank/DDBJ whole genome shotgun (WGS) entry which is preliminary data.</text>
</comment>
<evidence type="ECO:0000256" key="1">
    <source>
        <dbReference type="SAM" id="SignalP"/>
    </source>
</evidence>
<dbReference type="EMBL" id="NEVQ01000019">
    <property type="protein sequence ID" value="OZI53120.1"/>
    <property type="molecule type" value="Genomic_DNA"/>
</dbReference>
<dbReference type="RefSeq" id="WP_094822613.1">
    <property type="nucleotide sequence ID" value="NZ_NEVO01000013.1"/>
</dbReference>
<accession>A0A261TVU5</accession>
<dbReference type="AlphaFoldDB" id="A0A261TVU5"/>
<keyword evidence="3" id="KW-1185">Reference proteome</keyword>
<feature type="signal peptide" evidence="1">
    <location>
        <begin position="1"/>
        <end position="21"/>
    </location>
</feature>
<keyword evidence="1" id="KW-0732">Signal</keyword>
<evidence type="ECO:0008006" key="4">
    <source>
        <dbReference type="Google" id="ProtNLM"/>
    </source>
</evidence>
<organism evidence="2 3">
    <name type="scientific">Bordetella genomosp. 4</name>
    <dbReference type="NCBI Taxonomy" id="463044"/>
    <lineage>
        <taxon>Bacteria</taxon>
        <taxon>Pseudomonadati</taxon>
        <taxon>Pseudomonadota</taxon>
        <taxon>Betaproteobacteria</taxon>
        <taxon>Burkholderiales</taxon>
        <taxon>Alcaligenaceae</taxon>
        <taxon>Bordetella</taxon>
    </lineage>
</organism>
<protein>
    <recommendedName>
        <fullName evidence="4">DUF4148 domain-containing protein</fullName>
    </recommendedName>
</protein>
<feature type="chain" id="PRO_5012672691" description="DUF4148 domain-containing protein" evidence="1">
    <location>
        <begin position="22"/>
        <end position="105"/>
    </location>
</feature>
<dbReference type="OrthoDB" id="8642055at2"/>
<evidence type="ECO:0000313" key="3">
    <source>
        <dbReference type="Proteomes" id="UP000216885"/>
    </source>
</evidence>
<sequence length="105" mass="10812">MKTIASVLLISASLVGTAAYAAEPSGELDYPPTITQTSQLTRAQVVAELQQARAAGQITYGENEEPVTQVADSNLTRAEVHAEAVEANAHGPVAFGGEGYPNTGA</sequence>